<gene>
    <name evidence="3" type="ORF">CAG72_09675</name>
</gene>
<accession>A0A7X4WB61</accession>
<organism evidence="3 4">
    <name type="scientific">Photobacterium halotolerans</name>
    <dbReference type="NCBI Taxonomy" id="265726"/>
    <lineage>
        <taxon>Bacteria</taxon>
        <taxon>Pseudomonadati</taxon>
        <taxon>Pseudomonadota</taxon>
        <taxon>Gammaproteobacteria</taxon>
        <taxon>Vibrionales</taxon>
        <taxon>Vibrionaceae</taxon>
        <taxon>Photobacterium</taxon>
    </lineage>
</organism>
<keyword evidence="1" id="KW-0732">Signal</keyword>
<protein>
    <submittedName>
        <fullName evidence="3">DUF547 domain-containing protein</fullName>
    </submittedName>
</protein>
<feature type="domain" description="DUF547" evidence="2">
    <location>
        <begin position="94"/>
        <end position="205"/>
    </location>
</feature>
<reference evidence="3 4" key="1">
    <citation type="submission" date="2017-05" db="EMBL/GenBank/DDBJ databases">
        <title>High clonality and local adaptation shapes Vibrionaceae linages within an endangered oasis.</title>
        <authorList>
            <person name="Vazquez-Rosas-Landa M."/>
        </authorList>
    </citation>
    <scope>NUCLEOTIDE SEQUENCE [LARGE SCALE GENOMIC DNA]</scope>
    <source>
        <strain evidence="3 4">P46_P4S1P180</strain>
    </source>
</reference>
<dbReference type="AlphaFoldDB" id="A0A7X4WB61"/>
<name>A0A7X4WB61_9GAMM</name>
<feature type="chain" id="PRO_5031419431" evidence="1">
    <location>
        <begin position="26"/>
        <end position="266"/>
    </location>
</feature>
<sequence>MYPLRQPLIVLLLMMLLSLSSAALAAPKADLWPLWQASNPGSSAKIDHALWQGLLNDYLLVAPKQTRFRYAAVSPQDKAALARYLDQLAALDPRRYNRNEQFAYWVNLYNALTVKVILDNYPVSSITKLGGLFSFGPWDDKLITISRQKLSLNDIEHRILRPIWQDARIHYVVNCASLGCPDLLPEVMQADTLNEQLDQAAKRFINSEKGVDVRGQSVRLSSIYDWYQSDFGTLTELQTHLNTYLSRPVTLTSPSYDYDWRLNEIK</sequence>
<dbReference type="PANTHER" id="PTHR46361:SF3">
    <property type="entry name" value="ELECTRON CARRIER_ PROTEIN DISULFIDE OXIDOREDUCTASE"/>
    <property type="match status" value="1"/>
</dbReference>
<feature type="signal peptide" evidence="1">
    <location>
        <begin position="1"/>
        <end position="25"/>
    </location>
</feature>
<dbReference type="Pfam" id="PF04784">
    <property type="entry name" value="DUF547"/>
    <property type="match status" value="1"/>
</dbReference>
<dbReference type="Proteomes" id="UP000465712">
    <property type="component" value="Unassembled WGS sequence"/>
</dbReference>
<evidence type="ECO:0000313" key="3">
    <source>
        <dbReference type="EMBL" id="NAW65486.1"/>
    </source>
</evidence>
<dbReference type="RefSeq" id="WP_161444559.1">
    <property type="nucleotide sequence ID" value="NZ_WXWW01000149.1"/>
</dbReference>
<evidence type="ECO:0000259" key="2">
    <source>
        <dbReference type="Pfam" id="PF04784"/>
    </source>
</evidence>
<dbReference type="InterPro" id="IPR006869">
    <property type="entry name" value="DUF547"/>
</dbReference>
<evidence type="ECO:0000256" key="1">
    <source>
        <dbReference type="SAM" id="SignalP"/>
    </source>
</evidence>
<comment type="caution">
    <text evidence="3">The sequence shown here is derived from an EMBL/GenBank/DDBJ whole genome shotgun (WGS) entry which is preliminary data.</text>
</comment>
<evidence type="ECO:0000313" key="4">
    <source>
        <dbReference type="Proteomes" id="UP000465712"/>
    </source>
</evidence>
<dbReference type="EMBL" id="WXWW01000149">
    <property type="protein sequence ID" value="NAW65486.1"/>
    <property type="molecule type" value="Genomic_DNA"/>
</dbReference>
<dbReference type="PANTHER" id="PTHR46361">
    <property type="entry name" value="ELECTRON CARRIER/ PROTEIN DISULFIDE OXIDOREDUCTASE"/>
    <property type="match status" value="1"/>
</dbReference>
<proteinExistence type="predicted"/>